<gene>
    <name evidence="1" type="ORF">OLC1_LOCUS591</name>
</gene>
<dbReference type="InterPro" id="IPR012340">
    <property type="entry name" value="NA-bd_OB-fold"/>
</dbReference>
<keyword evidence="2" id="KW-1185">Reference proteome</keyword>
<name>A0AAV1BXN3_OLDCO</name>
<accession>A0AAV1BXN3</accession>
<dbReference type="Proteomes" id="UP001161247">
    <property type="component" value="Chromosome 1"/>
</dbReference>
<dbReference type="AlphaFoldDB" id="A0AAV1BXN3"/>
<organism evidence="1 2">
    <name type="scientific">Oldenlandia corymbosa var. corymbosa</name>
    <dbReference type="NCBI Taxonomy" id="529605"/>
    <lineage>
        <taxon>Eukaryota</taxon>
        <taxon>Viridiplantae</taxon>
        <taxon>Streptophyta</taxon>
        <taxon>Embryophyta</taxon>
        <taxon>Tracheophyta</taxon>
        <taxon>Spermatophyta</taxon>
        <taxon>Magnoliopsida</taxon>
        <taxon>eudicotyledons</taxon>
        <taxon>Gunneridae</taxon>
        <taxon>Pentapetalae</taxon>
        <taxon>asterids</taxon>
        <taxon>lamiids</taxon>
        <taxon>Gentianales</taxon>
        <taxon>Rubiaceae</taxon>
        <taxon>Rubioideae</taxon>
        <taxon>Spermacoceae</taxon>
        <taxon>Hedyotis-Oldenlandia complex</taxon>
        <taxon>Oldenlandia</taxon>
    </lineage>
</organism>
<dbReference type="EMBL" id="OX459118">
    <property type="protein sequence ID" value="CAI9087876.1"/>
    <property type="molecule type" value="Genomic_DNA"/>
</dbReference>
<dbReference type="SUPFAM" id="SSF50249">
    <property type="entry name" value="Nucleic acid-binding proteins"/>
    <property type="match status" value="1"/>
</dbReference>
<evidence type="ECO:0000313" key="1">
    <source>
        <dbReference type="EMBL" id="CAI9087876.1"/>
    </source>
</evidence>
<proteinExistence type="predicted"/>
<evidence type="ECO:0000313" key="2">
    <source>
        <dbReference type="Proteomes" id="UP001161247"/>
    </source>
</evidence>
<reference evidence="1" key="1">
    <citation type="submission" date="2023-03" db="EMBL/GenBank/DDBJ databases">
        <authorList>
            <person name="Julca I."/>
        </authorList>
    </citation>
    <scope>NUCLEOTIDE SEQUENCE</scope>
</reference>
<sequence length="196" mass="21327">MAPCALKMIANKVEIDKLNDSNQPWTAIITVEEKYRLRANIHDESGSIQASTFGSIAEKILGFTATEIVENPEKTGSRWWLSKIVDPAYRLVASGATKILCAFLSTTPSINALSPPPPAIETLAPLVTKANQSTIAASVRQFSTSPSRIKWWSSAHSCGWPKPIKSIPKTRSNSFLPSVEEKSCGAASMILLKKNE</sequence>
<dbReference type="Gene3D" id="2.40.50.140">
    <property type="entry name" value="Nucleic acid-binding proteins"/>
    <property type="match status" value="1"/>
</dbReference>
<protein>
    <submittedName>
        <fullName evidence="1">OLC1v1022062C1</fullName>
    </submittedName>
</protein>